<sequence length="341" mass="37643">MRFPLRLQDIPPAQARFCLGIERFLRDELKAETDGAAILVAFSGGVDSTVLLATLALLRDRLRCEVLAAHLDHGLRQESSAEARHALALCEAAHIHCETTRIDVAALAATRGIGLEEAARDARYDFLEQTRQRNGASLIALGHNLDDLAEDVLMRLTRGAGWPELGGMRGIDSARHLVRPLLLTTRADIETCARALGLPWVEDASNADTTFTRNRMRHEVLPLLARENPNILRAVAAQWRVASLDRDYWDGEVQRLLECGVPHSGGLLLPREILDDLHQTVRLRLYKATLERLGPGQALADSLHTLDRLFRSGEGGRTVQFPGAKTVTTSAAGLLFRPREC</sequence>
<dbReference type="InterPro" id="IPR012795">
    <property type="entry name" value="tRNA_Ile_lys_synt_N"/>
</dbReference>
<proteinExistence type="inferred from homology"/>
<dbReference type="EMBL" id="JAATJA010000001">
    <property type="protein sequence ID" value="NJB66775.1"/>
    <property type="molecule type" value="Genomic_DNA"/>
</dbReference>
<dbReference type="GO" id="GO:0005737">
    <property type="term" value="C:cytoplasm"/>
    <property type="evidence" value="ECO:0007669"/>
    <property type="project" value="UniProtKB-SubCell"/>
</dbReference>
<dbReference type="InterPro" id="IPR012094">
    <property type="entry name" value="tRNA_Ile_lys_synt"/>
</dbReference>
<organism evidence="8 9">
    <name type="scientific">Desulfobaculum xiamenense</name>
    <dbReference type="NCBI Taxonomy" id="995050"/>
    <lineage>
        <taxon>Bacteria</taxon>
        <taxon>Pseudomonadati</taxon>
        <taxon>Thermodesulfobacteriota</taxon>
        <taxon>Desulfovibrionia</taxon>
        <taxon>Desulfovibrionales</taxon>
        <taxon>Desulfovibrionaceae</taxon>
        <taxon>Desulfobaculum</taxon>
    </lineage>
</organism>
<dbReference type="Pfam" id="PF01171">
    <property type="entry name" value="ATP_bind_3"/>
    <property type="match status" value="1"/>
</dbReference>
<feature type="binding site" evidence="6">
    <location>
        <begin position="43"/>
        <end position="48"/>
    </location>
    <ligand>
        <name>ATP</name>
        <dbReference type="ChEBI" id="CHEBI:30616"/>
    </ligand>
</feature>
<evidence type="ECO:0000313" key="9">
    <source>
        <dbReference type="Proteomes" id="UP000580856"/>
    </source>
</evidence>
<dbReference type="NCBIfam" id="TIGR02432">
    <property type="entry name" value="lysidine_TilS_N"/>
    <property type="match status" value="1"/>
</dbReference>
<comment type="caution">
    <text evidence="8">The sequence shown here is derived from an EMBL/GenBank/DDBJ whole genome shotgun (WGS) entry which is preliminary data.</text>
</comment>
<dbReference type="RefSeq" id="WP_167939883.1">
    <property type="nucleotide sequence ID" value="NZ_JAATJA010000001.1"/>
</dbReference>
<comment type="domain">
    <text evidence="6">The N-terminal region contains the highly conserved SGGXDS motif, predicted to be a P-loop motif involved in ATP binding.</text>
</comment>
<protein>
    <recommendedName>
        <fullName evidence="6">tRNA(Ile)-lysidine synthase</fullName>
        <ecNumber evidence="6">6.3.4.19</ecNumber>
    </recommendedName>
    <alternativeName>
        <fullName evidence="6">tRNA(Ile)-2-lysyl-cytidine synthase</fullName>
    </alternativeName>
    <alternativeName>
        <fullName evidence="6">tRNA(Ile)-lysidine synthetase</fullName>
    </alternativeName>
</protein>
<comment type="function">
    <text evidence="6">Ligates lysine onto the cytidine present at position 34 of the AUA codon-specific tRNA(Ile) that contains the anticodon CAU, in an ATP-dependent manner. Cytidine is converted to lysidine, thus changing the amino acid specificity of the tRNA from methionine to isoleucine.</text>
</comment>
<dbReference type="CDD" id="cd01992">
    <property type="entry name" value="TilS_N"/>
    <property type="match status" value="1"/>
</dbReference>
<dbReference type="SUPFAM" id="SSF52402">
    <property type="entry name" value="Adenine nucleotide alpha hydrolases-like"/>
    <property type="match status" value="1"/>
</dbReference>
<evidence type="ECO:0000259" key="7">
    <source>
        <dbReference type="Pfam" id="PF01171"/>
    </source>
</evidence>
<dbReference type="InterPro" id="IPR011063">
    <property type="entry name" value="TilS/TtcA_N"/>
</dbReference>
<keyword evidence="1 6" id="KW-0436">Ligase</keyword>
<name>A0A846QMX6_9BACT</name>
<dbReference type="Gene3D" id="3.40.50.620">
    <property type="entry name" value="HUPs"/>
    <property type="match status" value="1"/>
</dbReference>
<evidence type="ECO:0000256" key="5">
    <source>
        <dbReference type="ARBA" id="ARBA00048539"/>
    </source>
</evidence>
<feature type="domain" description="tRNA(Ile)-lysidine/2-thiocytidine synthase N-terminal" evidence="7">
    <location>
        <begin position="38"/>
        <end position="219"/>
    </location>
</feature>
<dbReference type="PANTHER" id="PTHR43033">
    <property type="entry name" value="TRNA(ILE)-LYSIDINE SYNTHASE-RELATED"/>
    <property type="match status" value="1"/>
</dbReference>
<dbReference type="PANTHER" id="PTHR43033:SF1">
    <property type="entry name" value="TRNA(ILE)-LYSIDINE SYNTHASE-RELATED"/>
    <property type="match status" value="1"/>
</dbReference>
<evidence type="ECO:0000256" key="3">
    <source>
        <dbReference type="ARBA" id="ARBA00022741"/>
    </source>
</evidence>
<dbReference type="Proteomes" id="UP000580856">
    <property type="component" value="Unassembled WGS sequence"/>
</dbReference>
<evidence type="ECO:0000256" key="4">
    <source>
        <dbReference type="ARBA" id="ARBA00022840"/>
    </source>
</evidence>
<dbReference type="GO" id="GO:0005524">
    <property type="term" value="F:ATP binding"/>
    <property type="evidence" value="ECO:0007669"/>
    <property type="project" value="UniProtKB-UniRule"/>
</dbReference>
<keyword evidence="9" id="KW-1185">Reference proteome</keyword>
<evidence type="ECO:0000313" key="8">
    <source>
        <dbReference type="EMBL" id="NJB66775.1"/>
    </source>
</evidence>
<evidence type="ECO:0000256" key="6">
    <source>
        <dbReference type="HAMAP-Rule" id="MF_01161"/>
    </source>
</evidence>
<comment type="similarity">
    <text evidence="6">Belongs to the tRNA(Ile)-lysidine synthase family.</text>
</comment>
<dbReference type="EC" id="6.3.4.19" evidence="6"/>
<reference evidence="8 9" key="1">
    <citation type="submission" date="2020-03" db="EMBL/GenBank/DDBJ databases">
        <title>Genomic Encyclopedia of Type Strains, Phase IV (KMG-IV): sequencing the most valuable type-strain genomes for metagenomic binning, comparative biology and taxonomic classification.</title>
        <authorList>
            <person name="Goeker M."/>
        </authorList>
    </citation>
    <scope>NUCLEOTIDE SEQUENCE [LARGE SCALE GENOMIC DNA]</scope>
    <source>
        <strain evidence="8 9">DSM 24233</strain>
    </source>
</reference>
<evidence type="ECO:0000256" key="1">
    <source>
        <dbReference type="ARBA" id="ARBA00022598"/>
    </source>
</evidence>
<keyword evidence="3 6" id="KW-0547">Nucleotide-binding</keyword>
<comment type="catalytic activity">
    <reaction evidence="5 6">
        <text>cytidine(34) in tRNA(Ile2) + L-lysine + ATP = lysidine(34) in tRNA(Ile2) + AMP + diphosphate + H(+)</text>
        <dbReference type="Rhea" id="RHEA:43744"/>
        <dbReference type="Rhea" id="RHEA-COMP:10625"/>
        <dbReference type="Rhea" id="RHEA-COMP:10670"/>
        <dbReference type="ChEBI" id="CHEBI:15378"/>
        <dbReference type="ChEBI" id="CHEBI:30616"/>
        <dbReference type="ChEBI" id="CHEBI:32551"/>
        <dbReference type="ChEBI" id="CHEBI:33019"/>
        <dbReference type="ChEBI" id="CHEBI:82748"/>
        <dbReference type="ChEBI" id="CHEBI:83665"/>
        <dbReference type="ChEBI" id="CHEBI:456215"/>
        <dbReference type="EC" id="6.3.4.19"/>
    </reaction>
</comment>
<keyword evidence="6" id="KW-0963">Cytoplasm</keyword>
<dbReference type="InterPro" id="IPR014729">
    <property type="entry name" value="Rossmann-like_a/b/a_fold"/>
</dbReference>
<dbReference type="GO" id="GO:0032267">
    <property type="term" value="F:tRNA(Ile)-lysidine synthase activity"/>
    <property type="evidence" value="ECO:0007669"/>
    <property type="project" value="UniProtKB-EC"/>
</dbReference>
<gene>
    <name evidence="6" type="primary">tilS</name>
    <name evidence="8" type="ORF">GGQ74_000415</name>
</gene>
<dbReference type="HAMAP" id="MF_01161">
    <property type="entry name" value="tRNA_Ile_lys_synt"/>
    <property type="match status" value="1"/>
</dbReference>
<accession>A0A846QMX6</accession>
<keyword evidence="2 6" id="KW-0819">tRNA processing</keyword>
<keyword evidence="4 6" id="KW-0067">ATP-binding</keyword>
<dbReference type="AlphaFoldDB" id="A0A846QMX6"/>
<dbReference type="GO" id="GO:0006400">
    <property type="term" value="P:tRNA modification"/>
    <property type="evidence" value="ECO:0007669"/>
    <property type="project" value="UniProtKB-UniRule"/>
</dbReference>
<comment type="subcellular location">
    <subcellularLocation>
        <location evidence="6">Cytoplasm</location>
    </subcellularLocation>
</comment>
<evidence type="ECO:0000256" key="2">
    <source>
        <dbReference type="ARBA" id="ARBA00022694"/>
    </source>
</evidence>